<reference evidence="2 3" key="1">
    <citation type="journal article" date="2018" name="Int. J. Syst. Evol. Microbiol.">
        <title>Lactobacillus bambusae sp. nov., isolated from a traditional fermented Ma-bamboo shoots of Taiwan.</title>
        <authorList>
            <person name="Wang L.-T."/>
        </authorList>
    </citation>
    <scope>NUCLEOTIDE SEQUENCE [LARGE SCALE GENOMIC DNA]</scope>
    <source>
        <strain evidence="2 3">BS-W1</strain>
    </source>
</reference>
<dbReference type="OrthoDB" id="2237247at2"/>
<dbReference type="RefSeq" id="WP_109250118.1">
    <property type="nucleotide sequence ID" value="NZ_QCXQ01000002.1"/>
</dbReference>
<accession>A0A2V1MYT4</accession>
<evidence type="ECO:0000313" key="3">
    <source>
        <dbReference type="Proteomes" id="UP000245080"/>
    </source>
</evidence>
<keyword evidence="2" id="KW-0413">Isomerase</keyword>
<dbReference type="AlphaFoldDB" id="A0A2V1MYT4"/>
<comment type="caution">
    <text evidence="2">The sequence shown here is derived from an EMBL/GenBank/DDBJ whole genome shotgun (WGS) entry which is preliminary data.</text>
</comment>
<evidence type="ECO:0000259" key="1">
    <source>
        <dbReference type="Pfam" id="PF01261"/>
    </source>
</evidence>
<dbReference type="Pfam" id="PF01261">
    <property type="entry name" value="AP_endonuc_2"/>
    <property type="match status" value="1"/>
</dbReference>
<dbReference type="Proteomes" id="UP000245080">
    <property type="component" value="Unassembled WGS sequence"/>
</dbReference>
<gene>
    <name evidence="2" type="ORF">DCM90_04355</name>
</gene>
<dbReference type="InterPro" id="IPR036237">
    <property type="entry name" value="Xyl_isomerase-like_sf"/>
</dbReference>
<sequence>MKKDQIVLNTLVYAEQHRAGVSQADMLSDVNDAEIKTAEVRREFFSDFESDLDQTAKAAQQFGITLYYSVPESLFLNGGQVNPDLMTYFDEGKRLGIKKIKFNTGDFAHYQGNLATDFAPFLETGIEINVENDQTQLSGTFEHLVPFLTAAKEANVDIKNVYDLGNWRFVSEDELEAAKQVAPFVRYIHVKDDYENDSGMAVVPLGDGIIDWKAALNLLPTDVPVALEYPATDEQIDAGIKDLEEFTPEV</sequence>
<dbReference type="Gene3D" id="3.20.20.150">
    <property type="entry name" value="Divalent-metal-dependent TIM barrel enzymes"/>
    <property type="match status" value="1"/>
</dbReference>
<feature type="domain" description="Xylose isomerase-like TIM barrel" evidence="1">
    <location>
        <begin position="105"/>
        <end position="241"/>
    </location>
</feature>
<dbReference type="EMBL" id="QCXQ01000002">
    <property type="protein sequence ID" value="PWG00171.1"/>
    <property type="molecule type" value="Genomic_DNA"/>
</dbReference>
<dbReference type="GO" id="GO:0016853">
    <property type="term" value="F:isomerase activity"/>
    <property type="evidence" value="ECO:0007669"/>
    <property type="project" value="UniProtKB-KW"/>
</dbReference>
<evidence type="ECO:0000313" key="2">
    <source>
        <dbReference type="EMBL" id="PWG00171.1"/>
    </source>
</evidence>
<proteinExistence type="predicted"/>
<dbReference type="SUPFAM" id="SSF51658">
    <property type="entry name" value="Xylose isomerase-like"/>
    <property type="match status" value="1"/>
</dbReference>
<dbReference type="InterPro" id="IPR013022">
    <property type="entry name" value="Xyl_isomerase-like_TIM-brl"/>
</dbReference>
<keyword evidence="3" id="KW-1185">Reference proteome</keyword>
<protein>
    <submittedName>
        <fullName evidence="2">Sugar phosphate isomerase</fullName>
    </submittedName>
</protein>
<name>A0A2V1MYT4_9LACO</name>
<organism evidence="2 3">
    <name type="scientific">Levilactobacillus bambusae</name>
    <dbReference type="NCBI Taxonomy" id="2024736"/>
    <lineage>
        <taxon>Bacteria</taxon>
        <taxon>Bacillati</taxon>
        <taxon>Bacillota</taxon>
        <taxon>Bacilli</taxon>
        <taxon>Lactobacillales</taxon>
        <taxon>Lactobacillaceae</taxon>
        <taxon>Levilactobacillus</taxon>
    </lineage>
</organism>